<sequence length="534" mass="57313">MTEQEKQRPTDGRTGGEIHTENGEPKKKIGKVWLVGAGPGDVGLLTLKGARVLEQAEVVVYDSLVGDGVLAKIPQGIRTINVGKRAGHHTMPQEQINQVLLEEAEAGRRVVRLKGGDPFLFGRGGEELELLAEHKIPFEIVPGITSAIAVPAYNGIPVTHRDFCSSVHIITGHQRKGEPLNIDFDALVRIKGTLVFLMGISALPAIMQGLLEAGMHPDMPCAVLSRGTTAFQSCLESTVGQMEQTVREQGVVTPAIIVVGKVCVLHREFSWYEKLPLSGCRVIVTRPRGRSGRMSRLLRAKGAEVLELPSIETVPSGDLSGLAAALENLGAYHWTAFTSPYGVMLFFEELLKSGRDARALAGLKFAAIGEGTKKALAEHGIRADLLPDVYDGAHLGMALAETCGSGERILLPRAAIGSEEILAALAVRKDLTVDDVPVYETRYTGPEVLDETKLFVEGAVTLAVFTSASTVRGFASAAPGLDLRRVTAVCIGQQTAAAAKEFGMKTEIARKATMESLADCVEQVYRKIRPTDVC</sequence>
<dbReference type="AlphaFoldDB" id="A0A9D2NCS5"/>
<dbReference type="Gene3D" id="3.40.50.10090">
    <property type="match status" value="2"/>
</dbReference>
<evidence type="ECO:0000259" key="9">
    <source>
        <dbReference type="Pfam" id="PF02602"/>
    </source>
</evidence>
<dbReference type="InterPro" id="IPR003754">
    <property type="entry name" value="4pyrrol_synth_uPrphyn_synth"/>
</dbReference>
<evidence type="ECO:0000256" key="3">
    <source>
        <dbReference type="ARBA" id="ARBA00022679"/>
    </source>
</evidence>
<comment type="similarity">
    <text evidence="6">Belongs to the precorrin methyltransferase family.</text>
</comment>
<dbReference type="InterPro" id="IPR035996">
    <property type="entry name" value="4pyrrol_Methylase_sf"/>
</dbReference>
<keyword evidence="5" id="KW-0627">Porphyrin biosynthesis</keyword>
<dbReference type="FunFam" id="3.40.1010.10:FF:000001">
    <property type="entry name" value="Siroheme synthase"/>
    <property type="match status" value="1"/>
</dbReference>
<keyword evidence="3 6" id="KW-0808">Transferase</keyword>
<dbReference type="InterPro" id="IPR050161">
    <property type="entry name" value="Siro_Cobalamin_biosynth"/>
</dbReference>
<feature type="domain" description="Tetrapyrrole biosynthesis uroporphyrinogen III synthase" evidence="9">
    <location>
        <begin position="293"/>
        <end position="518"/>
    </location>
</feature>
<dbReference type="PROSITE" id="PS00840">
    <property type="entry name" value="SUMT_2"/>
    <property type="match status" value="1"/>
</dbReference>
<dbReference type="Pfam" id="PF00590">
    <property type="entry name" value="TP_methylase"/>
    <property type="match status" value="1"/>
</dbReference>
<dbReference type="Gene3D" id="3.40.1010.10">
    <property type="entry name" value="Cobalt-precorrin-4 Transmethylase, Domain 1"/>
    <property type="match status" value="1"/>
</dbReference>
<reference evidence="10" key="2">
    <citation type="submission" date="2021-04" db="EMBL/GenBank/DDBJ databases">
        <authorList>
            <person name="Gilroy R."/>
        </authorList>
    </citation>
    <scope>NUCLEOTIDE SEQUENCE</scope>
    <source>
        <strain evidence="10">CHK185-5351</strain>
    </source>
</reference>
<dbReference type="InterPro" id="IPR003043">
    <property type="entry name" value="Uropor_MeTrfase_CS"/>
</dbReference>
<name>A0A9D2NCS5_9FIRM</name>
<evidence type="ECO:0000256" key="5">
    <source>
        <dbReference type="ARBA" id="ARBA00023244"/>
    </source>
</evidence>
<keyword evidence="4" id="KW-0949">S-adenosyl-L-methionine</keyword>
<dbReference type="GO" id="GO:0032259">
    <property type="term" value="P:methylation"/>
    <property type="evidence" value="ECO:0007669"/>
    <property type="project" value="UniProtKB-KW"/>
</dbReference>
<dbReference type="SUPFAM" id="SSF69618">
    <property type="entry name" value="HemD-like"/>
    <property type="match status" value="1"/>
</dbReference>
<dbReference type="FunFam" id="3.30.950.10:FF:000001">
    <property type="entry name" value="Siroheme synthase"/>
    <property type="match status" value="1"/>
</dbReference>
<evidence type="ECO:0000256" key="2">
    <source>
        <dbReference type="ARBA" id="ARBA00022603"/>
    </source>
</evidence>
<dbReference type="InterPro" id="IPR006366">
    <property type="entry name" value="CobA/CysG_C"/>
</dbReference>
<dbReference type="EC" id="2.1.1.107" evidence="1"/>
<dbReference type="GO" id="GO:0004851">
    <property type="term" value="F:uroporphyrin-III C-methyltransferase activity"/>
    <property type="evidence" value="ECO:0007669"/>
    <property type="project" value="UniProtKB-EC"/>
</dbReference>
<dbReference type="PANTHER" id="PTHR45790:SF3">
    <property type="entry name" value="S-ADENOSYL-L-METHIONINE-DEPENDENT UROPORPHYRINOGEN III METHYLTRANSFERASE, CHLOROPLASTIC"/>
    <property type="match status" value="1"/>
</dbReference>
<dbReference type="Proteomes" id="UP000823849">
    <property type="component" value="Unassembled WGS sequence"/>
</dbReference>
<dbReference type="InterPro" id="IPR000878">
    <property type="entry name" value="4pyrrol_Mease"/>
</dbReference>
<dbReference type="NCBIfam" id="TIGR01469">
    <property type="entry name" value="cobA_cysG_Cterm"/>
    <property type="match status" value="1"/>
</dbReference>
<evidence type="ECO:0000256" key="6">
    <source>
        <dbReference type="RuleBase" id="RU003960"/>
    </source>
</evidence>
<evidence type="ECO:0000256" key="7">
    <source>
        <dbReference type="SAM" id="MobiDB-lite"/>
    </source>
</evidence>
<dbReference type="CDD" id="cd11642">
    <property type="entry name" value="SUMT"/>
    <property type="match status" value="1"/>
</dbReference>
<gene>
    <name evidence="10" type="primary">cobA</name>
    <name evidence="10" type="ORF">H9705_10235</name>
</gene>
<dbReference type="PANTHER" id="PTHR45790">
    <property type="entry name" value="SIROHEME SYNTHASE-RELATED"/>
    <property type="match status" value="1"/>
</dbReference>
<dbReference type="GO" id="GO:0004852">
    <property type="term" value="F:uroporphyrinogen-III synthase activity"/>
    <property type="evidence" value="ECO:0007669"/>
    <property type="project" value="InterPro"/>
</dbReference>
<evidence type="ECO:0000313" key="10">
    <source>
        <dbReference type="EMBL" id="HJC16173.1"/>
    </source>
</evidence>
<dbReference type="Pfam" id="PF02602">
    <property type="entry name" value="HEM4"/>
    <property type="match status" value="1"/>
</dbReference>
<dbReference type="SUPFAM" id="SSF53790">
    <property type="entry name" value="Tetrapyrrole methylase"/>
    <property type="match status" value="1"/>
</dbReference>
<evidence type="ECO:0000313" key="11">
    <source>
        <dbReference type="Proteomes" id="UP000823849"/>
    </source>
</evidence>
<dbReference type="Gene3D" id="3.30.950.10">
    <property type="entry name" value="Methyltransferase, Cobalt-precorrin-4 Transmethylase, Domain 2"/>
    <property type="match status" value="1"/>
</dbReference>
<dbReference type="NCBIfam" id="NF004790">
    <property type="entry name" value="PRK06136.1"/>
    <property type="match status" value="1"/>
</dbReference>
<comment type="caution">
    <text evidence="10">The sequence shown here is derived from an EMBL/GenBank/DDBJ whole genome shotgun (WGS) entry which is preliminary data.</text>
</comment>
<dbReference type="GO" id="GO:0019354">
    <property type="term" value="P:siroheme biosynthetic process"/>
    <property type="evidence" value="ECO:0007669"/>
    <property type="project" value="InterPro"/>
</dbReference>
<protein>
    <recommendedName>
        <fullName evidence="1">uroporphyrinogen-III C-methyltransferase</fullName>
        <ecNumber evidence="1">2.1.1.107</ecNumber>
    </recommendedName>
</protein>
<dbReference type="InterPro" id="IPR014777">
    <property type="entry name" value="4pyrrole_Mease_sub1"/>
</dbReference>
<accession>A0A9D2NCS5</accession>
<feature type="domain" description="Tetrapyrrole methylase" evidence="8">
    <location>
        <begin position="31"/>
        <end position="242"/>
    </location>
</feature>
<dbReference type="InterPro" id="IPR036108">
    <property type="entry name" value="4pyrrol_syn_uPrphyn_synt_sf"/>
</dbReference>
<evidence type="ECO:0000259" key="8">
    <source>
        <dbReference type="Pfam" id="PF00590"/>
    </source>
</evidence>
<dbReference type="EMBL" id="DWWU01000041">
    <property type="protein sequence ID" value="HJC16173.1"/>
    <property type="molecule type" value="Genomic_DNA"/>
</dbReference>
<dbReference type="CDD" id="cd06578">
    <property type="entry name" value="HemD"/>
    <property type="match status" value="1"/>
</dbReference>
<evidence type="ECO:0000256" key="1">
    <source>
        <dbReference type="ARBA" id="ARBA00012162"/>
    </source>
</evidence>
<feature type="region of interest" description="Disordered" evidence="7">
    <location>
        <begin position="1"/>
        <end position="23"/>
    </location>
</feature>
<dbReference type="InterPro" id="IPR014776">
    <property type="entry name" value="4pyrrole_Mease_sub2"/>
</dbReference>
<reference evidence="10" key="1">
    <citation type="journal article" date="2021" name="PeerJ">
        <title>Extensive microbial diversity within the chicken gut microbiome revealed by metagenomics and culture.</title>
        <authorList>
            <person name="Gilroy R."/>
            <person name="Ravi A."/>
            <person name="Getino M."/>
            <person name="Pursley I."/>
            <person name="Horton D.L."/>
            <person name="Alikhan N.F."/>
            <person name="Baker D."/>
            <person name="Gharbi K."/>
            <person name="Hall N."/>
            <person name="Watson M."/>
            <person name="Adriaenssens E.M."/>
            <person name="Foster-Nyarko E."/>
            <person name="Jarju S."/>
            <person name="Secka A."/>
            <person name="Antonio M."/>
            <person name="Oren A."/>
            <person name="Chaudhuri R.R."/>
            <person name="La Ragione R."/>
            <person name="Hildebrand F."/>
            <person name="Pallen M.J."/>
        </authorList>
    </citation>
    <scope>NUCLEOTIDE SEQUENCE</scope>
    <source>
        <strain evidence="10">CHK185-5351</strain>
    </source>
</reference>
<dbReference type="PROSITE" id="PS00839">
    <property type="entry name" value="SUMT_1"/>
    <property type="match status" value="1"/>
</dbReference>
<keyword evidence="2 6" id="KW-0489">Methyltransferase</keyword>
<proteinExistence type="inferred from homology"/>
<organism evidence="10 11">
    <name type="scientific">Candidatus Fusicatenibacter intestinigallinarum</name>
    <dbReference type="NCBI Taxonomy" id="2838598"/>
    <lineage>
        <taxon>Bacteria</taxon>
        <taxon>Bacillati</taxon>
        <taxon>Bacillota</taxon>
        <taxon>Clostridia</taxon>
        <taxon>Lachnospirales</taxon>
        <taxon>Lachnospiraceae</taxon>
        <taxon>Fusicatenibacter</taxon>
    </lineage>
</organism>
<evidence type="ECO:0000256" key="4">
    <source>
        <dbReference type="ARBA" id="ARBA00022691"/>
    </source>
</evidence>